<gene>
    <name evidence="1" type="ORF">JIN81_17360</name>
</gene>
<dbReference type="EMBL" id="JAENII010000018">
    <property type="protein sequence ID" value="MBK1828807.1"/>
    <property type="molecule type" value="Genomic_DNA"/>
</dbReference>
<keyword evidence="2" id="KW-1185">Reference proteome</keyword>
<evidence type="ECO:0000313" key="1">
    <source>
        <dbReference type="EMBL" id="MBK1828807.1"/>
    </source>
</evidence>
<proteinExistence type="predicted"/>
<accession>A0A934RFZ9</accession>
<protein>
    <submittedName>
        <fullName evidence="1">Uncharacterized protein</fullName>
    </submittedName>
</protein>
<sequence>MRGSPLIRTLFLVLALGLTGLGIYKLTRPSPAVAEAPVDPPPSEAPELLETPFFLTLSDDPELVSIESAGKTVEIRVDSRTHTGTIHLESGHPTIFITVQWRTKDPAPRFAKLSLEPPGLPTQQQVFDAMGEISDVWEPHIH</sequence>
<organism evidence="1 2">
    <name type="scientific">Haloferula rosea</name>
    <dbReference type="NCBI Taxonomy" id="490093"/>
    <lineage>
        <taxon>Bacteria</taxon>
        <taxon>Pseudomonadati</taxon>
        <taxon>Verrucomicrobiota</taxon>
        <taxon>Verrucomicrobiia</taxon>
        <taxon>Verrucomicrobiales</taxon>
        <taxon>Verrucomicrobiaceae</taxon>
        <taxon>Haloferula</taxon>
    </lineage>
</organism>
<comment type="caution">
    <text evidence="1">The sequence shown here is derived from an EMBL/GenBank/DDBJ whole genome shotgun (WGS) entry which is preliminary data.</text>
</comment>
<dbReference type="Proteomes" id="UP000658278">
    <property type="component" value="Unassembled WGS sequence"/>
</dbReference>
<reference evidence="1" key="1">
    <citation type="submission" date="2021-01" db="EMBL/GenBank/DDBJ databases">
        <title>Modified the classification status of verrucomicrobia.</title>
        <authorList>
            <person name="Feng X."/>
        </authorList>
    </citation>
    <scope>NUCLEOTIDE SEQUENCE</scope>
    <source>
        <strain evidence="1">KCTC 22201</strain>
    </source>
</reference>
<dbReference type="RefSeq" id="WP_200282948.1">
    <property type="nucleotide sequence ID" value="NZ_JAENII010000018.1"/>
</dbReference>
<name>A0A934RFZ9_9BACT</name>
<evidence type="ECO:0000313" key="2">
    <source>
        <dbReference type="Proteomes" id="UP000658278"/>
    </source>
</evidence>
<dbReference type="AlphaFoldDB" id="A0A934RFZ9"/>